<dbReference type="SMART" id="SM00052">
    <property type="entry name" value="EAL"/>
    <property type="match status" value="1"/>
</dbReference>
<protein>
    <submittedName>
        <fullName evidence="4">EAL domain-containing protein</fullName>
    </submittedName>
</protein>
<dbReference type="InterPro" id="IPR007892">
    <property type="entry name" value="CHASE4"/>
</dbReference>
<dbReference type="Gene3D" id="3.30.70.270">
    <property type="match status" value="1"/>
</dbReference>
<dbReference type="Proteomes" id="UP000319941">
    <property type="component" value="Unassembled WGS sequence"/>
</dbReference>
<evidence type="ECO:0000256" key="1">
    <source>
        <dbReference type="SAM" id="Phobius"/>
    </source>
</evidence>
<dbReference type="InterPro" id="IPR035919">
    <property type="entry name" value="EAL_sf"/>
</dbReference>
<name>A0A558HEC3_9GAMM</name>
<evidence type="ECO:0000259" key="3">
    <source>
        <dbReference type="PROSITE" id="PS50887"/>
    </source>
</evidence>
<dbReference type="InterPro" id="IPR001633">
    <property type="entry name" value="EAL_dom"/>
</dbReference>
<feature type="transmembrane region" description="Helical" evidence="1">
    <location>
        <begin position="280"/>
        <end position="307"/>
    </location>
</feature>
<dbReference type="PROSITE" id="PS50887">
    <property type="entry name" value="GGDEF"/>
    <property type="match status" value="1"/>
</dbReference>
<dbReference type="RefSeq" id="WP_144728061.1">
    <property type="nucleotide sequence ID" value="NZ_CAWOWR010000044.1"/>
</dbReference>
<keyword evidence="5" id="KW-1185">Reference proteome</keyword>
<dbReference type="InterPro" id="IPR050706">
    <property type="entry name" value="Cyclic-di-GMP_PDE-like"/>
</dbReference>
<dbReference type="PANTHER" id="PTHR33121">
    <property type="entry name" value="CYCLIC DI-GMP PHOSPHODIESTERASE PDEF"/>
    <property type="match status" value="1"/>
</dbReference>
<dbReference type="InterPro" id="IPR000160">
    <property type="entry name" value="GGDEF_dom"/>
</dbReference>
<dbReference type="Pfam" id="PF00990">
    <property type="entry name" value="GGDEF"/>
    <property type="match status" value="1"/>
</dbReference>
<sequence>MSRSPVSDQASREQAHEAFSAFDNETVSDNPRYRFLLIPILLIALILVSGWLTVSQINQLRDNDRQSAAQRLTLWMNAEQRMLGGQLRENAYWEEAVEEMLRKPTPDNAWLDYMYGAEFATNTGIHLIGVVRGNGRVAAWGEHVAASEQWLGEQPEGWRRALSPLLVKSWNTPTVPQITWVRVAGQPWLVGVQGLYADEEALPSRDQQGLLIFGIPMTAAVLSEQAAVLGLNGLEIVSNKLSEPIATERTCVLLPQALVHAGLRNSIRACWKDESRGAELLLSLGAPFGALLLVILLAVIGACCMIWRDHIRRKISRGKEVQCAVQLDLHHQFNEQFLTVPYETHNQEHAKAILSQYLRRVREMAGAEVIIYRREVGNPSAGYLILQSRDEREWLSEASLKRDPLWRLPVGPIRINSSEPQSAGVENRALQLCQRLGASQLLGYSISPHPGRSELLLIVSRGNALDEVALMPVLDRTLNTLIIRGLEQERILLQHQLLQERETDADTGLLSREGILRLIKMRIDQLGSVSPMDGFVLMALRIGGLQELYEHEGASLGNHQLELVQKRIAPLLGNAGHVARLETDRLLIMVQRRLLEATRGGISGWLDSLLGAVRHKVTLDNEVIYLQASLGISRYPEDGQQMDALVYRSERALHDTLQLKREWHFFDEAAEREVRRLKQLEAEFIVGLREGQLRLHLQPIVDGRDGTLMLSEALVRWQHPDHGLMGSADFMAIVESARLDVALGRWVLKESIATLIRVHEAGHELNLSVNVTVRHMMDKRFLSDLDGLFRYPGLCQQLTLELVESQLPDDIQTLAILFQKIRAHGVALALDDFGTGYSSLSQLQRLPFDKLKIDRQFVTGLGEGSSQGQAMIDAMLGLAEAFQLSVVAEGIETPKERAALIAHGCTLHQGYLYSRPLPAQELIDHLMAGDHWLPADLQGIDNS</sequence>
<dbReference type="EMBL" id="VNFH01000014">
    <property type="protein sequence ID" value="TVU67490.1"/>
    <property type="molecule type" value="Genomic_DNA"/>
</dbReference>
<dbReference type="InterPro" id="IPR029787">
    <property type="entry name" value="Nucleotide_cyclase"/>
</dbReference>
<dbReference type="SMART" id="SM00267">
    <property type="entry name" value="GGDEF"/>
    <property type="match status" value="1"/>
</dbReference>
<dbReference type="GO" id="GO:0071111">
    <property type="term" value="F:cyclic-guanylate-specific phosphodiesterase activity"/>
    <property type="evidence" value="ECO:0007669"/>
    <property type="project" value="InterPro"/>
</dbReference>
<keyword evidence="1" id="KW-0472">Membrane</keyword>
<feature type="domain" description="GGDEF" evidence="3">
    <location>
        <begin position="533"/>
        <end position="668"/>
    </location>
</feature>
<evidence type="ECO:0000259" key="2">
    <source>
        <dbReference type="PROSITE" id="PS50883"/>
    </source>
</evidence>
<dbReference type="PANTHER" id="PTHR33121:SF79">
    <property type="entry name" value="CYCLIC DI-GMP PHOSPHODIESTERASE PDED-RELATED"/>
    <property type="match status" value="1"/>
</dbReference>
<dbReference type="Gene3D" id="3.20.20.450">
    <property type="entry name" value="EAL domain"/>
    <property type="match status" value="1"/>
</dbReference>
<dbReference type="InterPro" id="IPR043128">
    <property type="entry name" value="Rev_trsase/Diguanyl_cyclase"/>
</dbReference>
<dbReference type="STRING" id="553385.GCA_000591415_01880"/>
<dbReference type="Pfam" id="PF05228">
    <property type="entry name" value="CHASE4"/>
    <property type="match status" value="1"/>
</dbReference>
<dbReference type="CDD" id="cd01948">
    <property type="entry name" value="EAL"/>
    <property type="match status" value="1"/>
</dbReference>
<evidence type="ECO:0000313" key="5">
    <source>
        <dbReference type="Proteomes" id="UP000319941"/>
    </source>
</evidence>
<gene>
    <name evidence="4" type="ORF">FQP86_16600</name>
</gene>
<accession>A0A558HEC3</accession>
<dbReference type="Pfam" id="PF00563">
    <property type="entry name" value="EAL"/>
    <property type="match status" value="1"/>
</dbReference>
<dbReference type="AlphaFoldDB" id="A0A558HEC3"/>
<feature type="domain" description="EAL" evidence="2">
    <location>
        <begin position="677"/>
        <end position="930"/>
    </location>
</feature>
<dbReference type="OrthoDB" id="9176779at2"/>
<keyword evidence="1" id="KW-1133">Transmembrane helix</keyword>
<dbReference type="PROSITE" id="PS50883">
    <property type="entry name" value="EAL"/>
    <property type="match status" value="1"/>
</dbReference>
<dbReference type="SUPFAM" id="SSF55073">
    <property type="entry name" value="Nucleotide cyclase"/>
    <property type="match status" value="1"/>
</dbReference>
<evidence type="ECO:0000313" key="4">
    <source>
        <dbReference type="EMBL" id="TVU67490.1"/>
    </source>
</evidence>
<dbReference type="SUPFAM" id="SSF141868">
    <property type="entry name" value="EAL domain-like"/>
    <property type="match status" value="1"/>
</dbReference>
<keyword evidence="1" id="KW-0812">Transmembrane</keyword>
<reference evidence="4 5" key="1">
    <citation type="submission" date="2019-07" db="EMBL/GenBank/DDBJ databases">
        <title>Diversity of Bacteria from Kongsfjorden, Arctic.</title>
        <authorList>
            <person name="Yu Y."/>
        </authorList>
    </citation>
    <scope>NUCLEOTIDE SEQUENCE [LARGE SCALE GENOMIC DNA]</scope>
    <source>
        <strain evidence="4 5">SM1923</strain>
    </source>
</reference>
<feature type="transmembrane region" description="Helical" evidence="1">
    <location>
        <begin position="35"/>
        <end position="54"/>
    </location>
</feature>
<comment type="caution">
    <text evidence="4">The sequence shown here is derived from an EMBL/GenBank/DDBJ whole genome shotgun (WGS) entry which is preliminary data.</text>
</comment>
<organism evidence="4 5">
    <name type="scientific">Cobetia crustatorum</name>
    <dbReference type="NCBI Taxonomy" id="553385"/>
    <lineage>
        <taxon>Bacteria</taxon>
        <taxon>Pseudomonadati</taxon>
        <taxon>Pseudomonadota</taxon>
        <taxon>Gammaproteobacteria</taxon>
        <taxon>Oceanospirillales</taxon>
        <taxon>Halomonadaceae</taxon>
        <taxon>Cobetia</taxon>
    </lineage>
</organism>
<proteinExistence type="predicted"/>